<organism evidence="1 2">
    <name type="scientific">Polyporus arcularius HHB13444</name>
    <dbReference type="NCBI Taxonomy" id="1314778"/>
    <lineage>
        <taxon>Eukaryota</taxon>
        <taxon>Fungi</taxon>
        <taxon>Dikarya</taxon>
        <taxon>Basidiomycota</taxon>
        <taxon>Agaricomycotina</taxon>
        <taxon>Agaricomycetes</taxon>
        <taxon>Polyporales</taxon>
        <taxon>Polyporaceae</taxon>
        <taxon>Polyporus</taxon>
    </lineage>
</organism>
<evidence type="ECO:0000313" key="1">
    <source>
        <dbReference type="EMBL" id="TFK85587.1"/>
    </source>
</evidence>
<dbReference type="AlphaFoldDB" id="A0A5C3P9J3"/>
<proteinExistence type="predicted"/>
<evidence type="ECO:0008006" key="3">
    <source>
        <dbReference type="Google" id="ProtNLM"/>
    </source>
</evidence>
<dbReference type="InParanoid" id="A0A5C3P9J3"/>
<protein>
    <recommendedName>
        <fullName evidence="3">BTB domain-containing protein</fullName>
    </recommendedName>
</protein>
<dbReference type="Gene3D" id="3.30.710.10">
    <property type="entry name" value="Potassium Channel Kv1.1, Chain A"/>
    <property type="match status" value="1"/>
</dbReference>
<dbReference type="Proteomes" id="UP000308197">
    <property type="component" value="Unassembled WGS sequence"/>
</dbReference>
<keyword evidence="2" id="KW-1185">Reference proteome</keyword>
<evidence type="ECO:0000313" key="2">
    <source>
        <dbReference type="Proteomes" id="UP000308197"/>
    </source>
</evidence>
<dbReference type="STRING" id="1314778.A0A5C3P9J3"/>
<reference evidence="1 2" key="1">
    <citation type="journal article" date="2019" name="Nat. Ecol. Evol.">
        <title>Megaphylogeny resolves global patterns of mushroom evolution.</title>
        <authorList>
            <person name="Varga T."/>
            <person name="Krizsan K."/>
            <person name="Foldi C."/>
            <person name="Dima B."/>
            <person name="Sanchez-Garcia M."/>
            <person name="Sanchez-Ramirez S."/>
            <person name="Szollosi G.J."/>
            <person name="Szarkandi J.G."/>
            <person name="Papp V."/>
            <person name="Albert L."/>
            <person name="Andreopoulos W."/>
            <person name="Angelini C."/>
            <person name="Antonin V."/>
            <person name="Barry K.W."/>
            <person name="Bougher N.L."/>
            <person name="Buchanan P."/>
            <person name="Buyck B."/>
            <person name="Bense V."/>
            <person name="Catcheside P."/>
            <person name="Chovatia M."/>
            <person name="Cooper J."/>
            <person name="Damon W."/>
            <person name="Desjardin D."/>
            <person name="Finy P."/>
            <person name="Geml J."/>
            <person name="Haridas S."/>
            <person name="Hughes K."/>
            <person name="Justo A."/>
            <person name="Karasinski D."/>
            <person name="Kautmanova I."/>
            <person name="Kiss B."/>
            <person name="Kocsube S."/>
            <person name="Kotiranta H."/>
            <person name="LaButti K.M."/>
            <person name="Lechner B.E."/>
            <person name="Liimatainen K."/>
            <person name="Lipzen A."/>
            <person name="Lukacs Z."/>
            <person name="Mihaltcheva S."/>
            <person name="Morgado L.N."/>
            <person name="Niskanen T."/>
            <person name="Noordeloos M.E."/>
            <person name="Ohm R.A."/>
            <person name="Ortiz-Santana B."/>
            <person name="Ovrebo C."/>
            <person name="Racz N."/>
            <person name="Riley R."/>
            <person name="Savchenko A."/>
            <person name="Shiryaev A."/>
            <person name="Soop K."/>
            <person name="Spirin V."/>
            <person name="Szebenyi C."/>
            <person name="Tomsovsky M."/>
            <person name="Tulloss R.E."/>
            <person name="Uehling J."/>
            <person name="Grigoriev I.V."/>
            <person name="Vagvolgyi C."/>
            <person name="Papp T."/>
            <person name="Martin F.M."/>
            <person name="Miettinen O."/>
            <person name="Hibbett D.S."/>
            <person name="Nagy L.G."/>
        </authorList>
    </citation>
    <scope>NUCLEOTIDE SEQUENCE [LARGE SCALE GENOMIC DNA]</scope>
    <source>
        <strain evidence="1 2">HHB13444</strain>
    </source>
</reference>
<name>A0A5C3P9J3_9APHY</name>
<dbReference type="InterPro" id="IPR011333">
    <property type="entry name" value="SKP1/BTB/POZ_sf"/>
</dbReference>
<accession>A0A5C3P9J3</accession>
<sequence>MCKNCHNEEQAVRRLAAVPGATNERPLKRIRAVSDPSRETYLLSPAIRFGAPAKLERDPEFWFEDGSIVLIAYGDIGFRVYKRILAEHSAFFRDLFSIPQPPKVPKIDGCPYVYVSDFPSQLRHLLRALFPTKGHLAFGKPPDGLSMDAVCSVVGLAHKYQIEQLVTQGLTHLTEYYTDNFKQWCESSRSTPLEPKPIEALRAINIAHLTATTSILPLAFLHASRAGSRVLLGCVREDGSREGVAIEDVQRILDGRVELIRSASTALARIFKPEVSEICTDSRRCLKVLAQKASRLDTVLEKLYDEGFATSWVYLVNLKGESGNPPTPWALCQDCLEMVEERDLWERRSFWNDLPDVFRLKVDGWEA</sequence>
<gene>
    <name evidence="1" type="ORF">K466DRAFT_551816</name>
</gene>
<dbReference type="EMBL" id="ML211244">
    <property type="protein sequence ID" value="TFK85587.1"/>
    <property type="molecule type" value="Genomic_DNA"/>
</dbReference>